<evidence type="ECO:0000313" key="3">
    <source>
        <dbReference type="Proteomes" id="UP000535543"/>
    </source>
</evidence>
<organism evidence="2 3">
    <name type="scientific">Antrihabitans stalactiti</name>
    <dbReference type="NCBI Taxonomy" id="2584121"/>
    <lineage>
        <taxon>Bacteria</taxon>
        <taxon>Bacillati</taxon>
        <taxon>Actinomycetota</taxon>
        <taxon>Actinomycetes</taxon>
        <taxon>Mycobacteriales</taxon>
        <taxon>Nocardiaceae</taxon>
        <taxon>Antrihabitans</taxon>
    </lineage>
</organism>
<dbReference type="AlphaFoldDB" id="A0A848K6Z7"/>
<protein>
    <submittedName>
        <fullName evidence="2">Uncharacterized protein</fullName>
    </submittedName>
</protein>
<dbReference type="RefSeq" id="WP_169585514.1">
    <property type="nucleotide sequence ID" value="NZ_VCQU01000002.1"/>
</dbReference>
<sequence>MSFGRSIAVGVVALGASAGICALGAGSASAVAITPLPGGVQVDFTHDETVWVDQSNVGLGIYAIPNPSAQSFGLTLDAAAALARTFPQGRVSFSAFGPLDAPQGEIVAFVE</sequence>
<name>A0A848K6Z7_9NOCA</name>
<evidence type="ECO:0000313" key="2">
    <source>
        <dbReference type="EMBL" id="NMN94785.1"/>
    </source>
</evidence>
<proteinExistence type="predicted"/>
<reference evidence="2 3" key="2">
    <citation type="submission" date="2020-06" db="EMBL/GenBank/DDBJ databases">
        <title>Antribacter stalactiti gen. nov., sp. nov., a new member of the family Nacardiaceae isolated from a cave.</title>
        <authorList>
            <person name="Kim I.S."/>
        </authorList>
    </citation>
    <scope>NUCLEOTIDE SEQUENCE [LARGE SCALE GENOMIC DNA]</scope>
    <source>
        <strain evidence="2 3">YC2-7</strain>
    </source>
</reference>
<keyword evidence="3" id="KW-1185">Reference proteome</keyword>
<dbReference type="EMBL" id="VCQU01000002">
    <property type="protein sequence ID" value="NMN94785.1"/>
    <property type="molecule type" value="Genomic_DNA"/>
</dbReference>
<accession>A0A848K6Z7</accession>
<gene>
    <name evidence="2" type="ORF">FGL95_07020</name>
</gene>
<feature type="chain" id="PRO_5039040488" evidence="1">
    <location>
        <begin position="33"/>
        <end position="111"/>
    </location>
</feature>
<reference evidence="2 3" key="1">
    <citation type="submission" date="2019-05" db="EMBL/GenBank/DDBJ databases">
        <authorList>
            <person name="Lee S.D."/>
        </authorList>
    </citation>
    <scope>NUCLEOTIDE SEQUENCE [LARGE SCALE GENOMIC DNA]</scope>
    <source>
        <strain evidence="2 3">YC2-7</strain>
    </source>
</reference>
<dbReference type="Proteomes" id="UP000535543">
    <property type="component" value="Unassembled WGS sequence"/>
</dbReference>
<comment type="caution">
    <text evidence="2">The sequence shown here is derived from an EMBL/GenBank/DDBJ whole genome shotgun (WGS) entry which is preliminary data.</text>
</comment>
<feature type="signal peptide" evidence="1">
    <location>
        <begin position="1"/>
        <end position="32"/>
    </location>
</feature>
<keyword evidence="1" id="KW-0732">Signal</keyword>
<evidence type="ECO:0000256" key="1">
    <source>
        <dbReference type="SAM" id="SignalP"/>
    </source>
</evidence>